<sequence>MTQGIEIEFVPDTWRKALDLYMAEHAHGMNGYMLSRMHFERLMRLHAMTDPELALLGISRQEIIPYVMGDTLPA</sequence>
<evidence type="ECO:0000313" key="2">
    <source>
        <dbReference type="Proteomes" id="UP000564704"/>
    </source>
</evidence>
<dbReference type="EMBL" id="SZWE01000001">
    <property type="protein sequence ID" value="MRU14456.1"/>
    <property type="molecule type" value="Genomic_DNA"/>
</dbReference>
<reference evidence="1 2" key="1">
    <citation type="submission" date="2019-05" db="EMBL/GenBank/DDBJ databases">
        <title>Roseovarius bejariae sp. nov., a moderately halophylic bacterium isolated from a saline soil in Rambla Salada (Murcia).</title>
        <authorList>
            <person name="Castro D.J."/>
            <person name="Gomez-Altuve A."/>
            <person name="Reina J.C."/>
            <person name="Rodriguez M."/>
            <person name="Sampedro I."/>
            <person name="Llamas I."/>
            <person name="Martinez-Checa F."/>
        </authorList>
    </citation>
    <scope>NUCLEOTIDE SEQUENCE [LARGE SCALE GENOMIC DNA]</scope>
    <source>
        <strain evidence="1 2">A21</strain>
    </source>
</reference>
<name>A0A844CTB1_9RHOB</name>
<dbReference type="OrthoDB" id="7867799at2"/>
<proteinExistence type="predicted"/>
<keyword evidence="2" id="KW-1185">Reference proteome</keyword>
<protein>
    <submittedName>
        <fullName evidence="1">DUF1127 domain-containing protein</fullName>
    </submittedName>
</protein>
<comment type="caution">
    <text evidence="1">The sequence shown here is derived from an EMBL/GenBank/DDBJ whole genome shotgun (WGS) entry which is preliminary data.</text>
</comment>
<dbReference type="RefSeq" id="WP_154148912.1">
    <property type="nucleotide sequence ID" value="NZ_SZWE01000001.1"/>
</dbReference>
<dbReference type="AlphaFoldDB" id="A0A844CTB1"/>
<evidence type="ECO:0000313" key="1">
    <source>
        <dbReference type="EMBL" id="MRU14456.1"/>
    </source>
</evidence>
<accession>A0A844CTB1</accession>
<organism evidence="1 2">
    <name type="scientific">Roseovarius bejariae</name>
    <dbReference type="NCBI Taxonomy" id="2576383"/>
    <lineage>
        <taxon>Bacteria</taxon>
        <taxon>Pseudomonadati</taxon>
        <taxon>Pseudomonadota</taxon>
        <taxon>Alphaproteobacteria</taxon>
        <taxon>Rhodobacterales</taxon>
        <taxon>Roseobacteraceae</taxon>
        <taxon>Roseovarius</taxon>
    </lineage>
</organism>
<gene>
    <name evidence="1" type="ORF">FDP25_03320</name>
</gene>
<dbReference type="Proteomes" id="UP000564704">
    <property type="component" value="Unassembled WGS sequence"/>
</dbReference>